<accession>A0A0G4K8K5</accession>
<protein>
    <submittedName>
        <fullName evidence="1">Uncharacterized protein</fullName>
    </submittedName>
</protein>
<keyword evidence="2" id="KW-1185">Reference proteome</keyword>
<organism evidence="1 2">
    <name type="scientific">Brachyspira suanatina</name>
    <dbReference type="NCBI Taxonomy" id="381802"/>
    <lineage>
        <taxon>Bacteria</taxon>
        <taxon>Pseudomonadati</taxon>
        <taxon>Spirochaetota</taxon>
        <taxon>Spirochaetia</taxon>
        <taxon>Brachyspirales</taxon>
        <taxon>Brachyspiraceae</taxon>
        <taxon>Brachyspira</taxon>
    </lineage>
</organism>
<evidence type="ECO:0000313" key="2">
    <source>
        <dbReference type="Proteomes" id="UP000043763"/>
    </source>
</evidence>
<gene>
    <name evidence="1" type="ORF">BRSU_1907</name>
</gene>
<dbReference type="AlphaFoldDB" id="A0A0G4K8K5"/>
<dbReference type="EMBL" id="CVLB01000001">
    <property type="protein sequence ID" value="CRF34151.1"/>
    <property type="molecule type" value="Genomic_DNA"/>
</dbReference>
<sequence length="429" mass="53139">MAFDINTKNIEFNYKNSKKNISSLKDIINNKKNIYLIESVSGREKDIEKDYKIRKIIINDDNIFDYDISKKVQYINKNEINNIINKSNTYFLSRDAFIEYYNILYDNKIDSEEYIKRIKDRIKQRQYRELILPAYKLKSKEKGKEGYFYSLEEMELFDIVIEYFELEMSKLKDILYSKKINYYNIINSKIKCFYKNIQNYKSKNNDKMTYYHYKLYFIPFLIFDNFKQEKITENEHNELIRLYRKFYKSLKKIKKEKKEYTYLGYKLENKETFYKKNLIKIFEVFSYEDYKNASYLEEYIQFHKELIEYQIKHNRYIEYYNNFFNDKILIFLYFTDRISNNDFLFFKKHIEELKKINAENNNEYKAIKLTEKDENIIYETIIKNDYKKVIIGYIELYNFNKIYHKSSKKHYKRSIELISGYNFFKKILK</sequence>
<evidence type="ECO:0000313" key="1">
    <source>
        <dbReference type="EMBL" id="CRF34151.1"/>
    </source>
</evidence>
<dbReference type="Proteomes" id="UP000043763">
    <property type="component" value="Unassembled WGS sequence"/>
</dbReference>
<proteinExistence type="predicted"/>
<name>A0A0G4K8K5_9SPIR</name>
<reference evidence="2" key="1">
    <citation type="submission" date="2015-04" db="EMBL/GenBank/DDBJ databases">
        <authorList>
            <person name="Mushtaq Mamoona"/>
        </authorList>
    </citation>
    <scope>NUCLEOTIDE SEQUENCE [LARGE SCALE GENOMIC DNA]</scope>
    <source>
        <strain evidence="2">AN4859/03</strain>
    </source>
</reference>
<dbReference type="OrthoDB" id="309063at2"/>
<dbReference type="RefSeq" id="WP_048595063.1">
    <property type="nucleotide sequence ID" value="NZ_CVLB01000001.1"/>
</dbReference>